<accession>A0ABP7SRX2</accession>
<sequence>MSHDTAAPMQSFESAFLNKYNSMPVQPDRIISAATQLFTRRRSREQGPVLQDACRPTDIASALAIQAAVTRLLGAEIGGWKCATPAAGQVVLAPIYQTSIHATNPCPLLVRGSMAQVEPELAFVLGCDLPPREQPYTPADIDAAIVRTHLSLELLDSRYLDHRAVSFLDNLADGLVNQGLFLGPQIDPAGECGTLALQIGSTNETLAGHHPAGSPRLPLYWLAEYLRSQGQGLRAGQVVITGSYAGCIPLPIGQDVAIRYGELGTLTVCFQSDA</sequence>
<organism evidence="1 2">
    <name type="scientific">Actimicrobium antarcticum</name>
    <dbReference type="NCBI Taxonomy" id="1051899"/>
    <lineage>
        <taxon>Bacteria</taxon>
        <taxon>Pseudomonadati</taxon>
        <taxon>Pseudomonadota</taxon>
        <taxon>Betaproteobacteria</taxon>
        <taxon>Burkholderiales</taxon>
        <taxon>Oxalobacteraceae</taxon>
        <taxon>Actimicrobium</taxon>
    </lineage>
</organism>
<reference evidence="2" key="1">
    <citation type="journal article" date="2019" name="Int. J. Syst. Evol. Microbiol.">
        <title>The Global Catalogue of Microorganisms (GCM) 10K type strain sequencing project: providing services to taxonomists for standard genome sequencing and annotation.</title>
        <authorList>
            <consortium name="The Broad Institute Genomics Platform"/>
            <consortium name="The Broad Institute Genome Sequencing Center for Infectious Disease"/>
            <person name="Wu L."/>
            <person name="Ma J."/>
        </authorList>
    </citation>
    <scope>NUCLEOTIDE SEQUENCE [LARGE SCALE GENOMIC DNA]</scope>
    <source>
        <strain evidence="2">JCM 16673</strain>
    </source>
</reference>
<evidence type="ECO:0000313" key="2">
    <source>
        <dbReference type="Proteomes" id="UP001501353"/>
    </source>
</evidence>
<dbReference type="SUPFAM" id="SSF56529">
    <property type="entry name" value="FAH"/>
    <property type="match status" value="1"/>
</dbReference>
<gene>
    <name evidence="1" type="ORF">GCM10022212_07640</name>
</gene>
<protein>
    <submittedName>
        <fullName evidence="1">Fumarylacetoacetate hydrolase family protein</fullName>
    </submittedName>
</protein>
<dbReference type="InterPro" id="IPR050772">
    <property type="entry name" value="Hydratase-Decarb/MhpD_sf"/>
</dbReference>
<dbReference type="PANTHER" id="PTHR30143">
    <property type="entry name" value="ACID HYDRATASE"/>
    <property type="match status" value="1"/>
</dbReference>
<dbReference type="EMBL" id="BAAAZE010000005">
    <property type="protein sequence ID" value="GAA4015327.1"/>
    <property type="molecule type" value="Genomic_DNA"/>
</dbReference>
<evidence type="ECO:0000313" key="1">
    <source>
        <dbReference type="EMBL" id="GAA4015327.1"/>
    </source>
</evidence>
<dbReference type="Gene3D" id="3.90.850.10">
    <property type="entry name" value="Fumarylacetoacetase-like, C-terminal domain"/>
    <property type="match status" value="1"/>
</dbReference>
<keyword evidence="2" id="KW-1185">Reference proteome</keyword>
<dbReference type="PANTHER" id="PTHR30143:SF0">
    <property type="entry name" value="2-KETO-4-PENTENOATE HYDRATASE"/>
    <property type="match status" value="1"/>
</dbReference>
<dbReference type="InterPro" id="IPR036663">
    <property type="entry name" value="Fumarylacetoacetase_C_sf"/>
</dbReference>
<comment type="caution">
    <text evidence="1">The sequence shown here is derived from an EMBL/GenBank/DDBJ whole genome shotgun (WGS) entry which is preliminary data.</text>
</comment>
<dbReference type="Proteomes" id="UP001501353">
    <property type="component" value="Unassembled WGS sequence"/>
</dbReference>
<dbReference type="GO" id="GO:0016787">
    <property type="term" value="F:hydrolase activity"/>
    <property type="evidence" value="ECO:0007669"/>
    <property type="project" value="UniProtKB-KW"/>
</dbReference>
<keyword evidence="1" id="KW-0378">Hydrolase</keyword>
<name>A0ABP7SRX2_9BURK</name>
<proteinExistence type="predicted"/>